<feature type="domain" description="Glycosyltransferase family 28 N-terminal" evidence="10">
    <location>
        <begin position="3"/>
        <end position="96"/>
    </location>
</feature>
<keyword evidence="3 12" id="KW-0328">Glycosyltransferase</keyword>
<dbReference type="Pfam" id="PF03033">
    <property type="entry name" value="Glyco_transf_28"/>
    <property type="match status" value="1"/>
</dbReference>
<keyword evidence="2" id="KW-0132">Cell division</keyword>
<keyword evidence="7" id="KW-0472">Membrane</keyword>
<evidence type="ECO:0000256" key="9">
    <source>
        <dbReference type="ARBA" id="ARBA00023316"/>
    </source>
</evidence>
<evidence type="ECO:0000256" key="1">
    <source>
        <dbReference type="ARBA" id="ARBA00022475"/>
    </source>
</evidence>
<protein>
    <submittedName>
        <fullName evidence="12">N-acetylglucosaminyltransferase, MurG</fullName>
        <ecNumber evidence="12">2.4.1.227</ecNumber>
    </submittedName>
</protein>
<dbReference type="HAMAP" id="MF_00033">
    <property type="entry name" value="MurG"/>
    <property type="match status" value="1"/>
</dbReference>
<dbReference type="EMBL" id="AUZX01005285">
    <property type="protein sequence ID" value="EQD68465.1"/>
    <property type="molecule type" value="Genomic_DNA"/>
</dbReference>
<keyword evidence="4 12" id="KW-0808">Transferase</keyword>
<dbReference type="GO" id="GO:0009252">
    <property type="term" value="P:peptidoglycan biosynthetic process"/>
    <property type="evidence" value="ECO:0007669"/>
    <property type="project" value="UniProtKB-KW"/>
</dbReference>
<organism evidence="12">
    <name type="scientific">mine drainage metagenome</name>
    <dbReference type="NCBI Taxonomy" id="410659"/>
    <lineage>
        <taxon>unclassified sequences</taxon>
        <taxon>metagenomes</taxon>
        <taxon>ecological metagenomes</taxon>
    </lineage>
</organism>
<dbReference type="NCBIfam" id="TIGR01133">
    <property type="entry name" value="murG"/>
    <property type="match status" value="1"/>
</dbReference>
<evidence type="ECO:0000256" key="8">
    <source>
        <dbReference type="ARBA" id="ARBA00023306"/>
    </source>
</evidence>
<evidence type="ECO:0000256" key="4">
    <source>
        <dbReference type="ARBA" id="ARBA00022679"/>
    </source>
</evidence>
<evidence type="ECO:0000256" key="7">
    <source>
        <dbReference type="ARBA" id="ARBA00023136"/>
    </source>
</evidence>
<dbReference type="GO" id="GO:0071555">
    <property type="term" value="P:cell wall organization"/>
    <property type="evidence" value="ECO:0007669"/>
    <property type="project" value="UniProtKB-KW"/>
</dbReference>
<proteinExistence type="inferred from homology"/>
<sequence length="309" mass="32368">MPARGIRLLELPVRGVRGKGWNARLRAPWMLLGALRAAWAALRRERPRSVLALGGYAAGPGGLAAFLRRVPLVVHEQNAMPGMTNRVLARLARRVLVGFPDALPQATCSGNPVRAAIAALPAPAQRFAARTGRARLLVLGGSQGARALNLGVPAALVLLPAAGRPEVWHQCGAQGVETTRAAYAEAAIEARIEPFIETMEQAYAWADLALCRAGALTLAELAAAGLGAILVPYPHAVDDHQTRNAAFMTGADAARLLPESALSAQSLAQELGTLLADRARLLGMATAARALARPDAAARIADACLEVAR</sequence>
<dbReference type="Gene3D" id="3.40.50.2000">
    <property type="entry name" value="Glycogen Phosphorylase B"/>
    <property type="match status" value="2"/>
</dbReference>
<dbReference type="EC" id="2.4.1.227" evidence="12"/>
<dbReference type="GO" id="GO:0008360">
    <property type="term" value="P:regulation of cell shape"/>
    <property type="evidence" value="ECO:0007669"/>
    <property type="project" value="UniProtKB-KW"/>
</dbReference>
<reference evidence="12" key="2">
    <citation type="journal article" date="2014" name="ISME J.">
        <title>Microbial stratification in low pH oxic and suboxic macroscopic growths along an acid mine drainage.</title>
        <authorList>
            <person name="Mendez-Garcia C."/>
            <person name="Mesa V."/>
            <person name="Sprenger R.R."/>
            <person name="Richter M."/>
            <person name="Diez M.S."/>
            <person name="Solano J."/>
            <person name="Bargiela R."/>
            <person name="Golyshina O.V."/>
            <person name="Manteca A."/>
            <person name="Ramos J.L."/>
            <person name="Gallego J.R."/>
            <person name="Llorente I."/>
            <person name="Martins Dos Santos V.A."/>
            <person name="Jensen O.N."/>
            <person name="Pelaez A.I."/>
            <person name="Sanchez J."/>
            <person name="Ferrer M."/>
        </authorList>
    </citation>
    <scope>NUCLEOTIDE SEQUENCE</scope>
</reference>
<dbReference type="Pfam" id="PF04101">
    <property type="entry name" value="Glyco_tran_28_C"/>
    <property type="match status" value="1"/>
</dbReference>
<keyword evidence="6" id="KW-0573">Peptidoglycan synthesis</keyword>
<keyword evidence="8" id="KW-0131">Cell cycle</keyword>
<keyword evidence="5" id="KW-0133">Cell shape</keyword>
<gene>
    <name evidence="12" type="ORF">B1A_07336</name>
</gene>
<dbReference type="GO" id="GO:0051301">
    <property type="term" value="P:cell division"/>
    <property type="evidence" value="ECO:0007669"/>
    <property type="project" value="UniProtKB-KW"/>
</dbReference>
<reference evidence="12" key="1">
    <citation type="submission" date="2013-08" db="EMBL/GenBank/DDBJ databases">
        <authorList>
            <person name="Mendez C."/>
            <person name="Richter M."/>
            <person name="Ferrer M."/>
            <person name="Sanchez J."/>
        </authorList>
    </citation>
    <scope>NUCLEOTIDE SEQUENCE</scope>
</reference>
<dbReference type="InterPro" id="IPR006009">
    <property type="entry name" value="GlcNAc_MurG"/>
</dbReference>
<keyword evidence="1" id="KW-1003">Cell membrane</keyword>
<dbReference type="InterPro" id="IPR004276">
    <property type="entry name" value="GlycoTrans_28_N"/>
</dbReference>
<name>T1CK98_9ZZZZ</name>
<evidence type="ECO:0000259" key="11">
    <source>
        <dbReference type="Pfam" id="PF04101"/>
    </source>
</evidence>
<evidence type="ECO:0000313" key="12">
    <source>
        <dbReference type="EMBL" id="EQD68465.1"/>
    </source>
</evidence>
<evidence type="ECO:0000256" key="5">
    <source>
        <dbReference type="ARBA" id="ARBA00022960"/>
    </source>
</evidence>
<keyword evidence="9" id="KW-0961">Cell wall biogenesis/degradation</keyword>
<evidence type="ECO:0000256" key="3">
    <source>
        <dbReference type="ARBA" id="ARBA00022676"/>
    </source>
</evidence>
<comment type="caution">
    <text evidence="12">The sequence shown here is derived from an EMBL/GenBank/DDBJ whole genome shotgun (WGS) entry which is preliminary data.</text>
</comment>
<dbReference type="SUPFAM" id="SSF53756">
    <property type="entry name" value="UDP-Glycosyltransferase/glycogen phosphorylase"/>
    <property type="match status" value="1"/>
</dbReference>
<dbReference type="InterPro" id="IPR007235">
    <property type="entry name" value="Glyco_trans_28_C"/>
</dbReference>
<evidence type="ECO:0000256" key="6">
    <source>
        <dbReference type="ARBA" id="ARBA00022984"/>
    </source>
</evidence>
<evidence type="ECO:0000259" key="10">
    <source>
        <dbReference type="Pfam" id="PF03033"/>
    </source>
</evidence>
<dbReference type="PANTHER" id="PTHR21015">
    <property type="entry name" value="UDP-N-ACETYLGLUCOSAMINE--N-ACETYLMURAMYL-(PENTAPEPTIDE) PYROPHOSPHORYL-UNDECAPRENOL N-ACETYLGLUCOSAMINE TRANSFERASE 1"/>
    <property type="match status" value="1"/>
</dbReference>
<feature type="domain" description="Glycosyl transferase family 28 C-terminal" evidence="11">
    <location>
        <begin position="136"/>
        <end position="299"/>
    </location>
</feature>
<dbReference type="GO" id="GO:0050511">
    <property type="term" value="F:undecaprenyldiphospho-muramoylpentapeptide beta-N-acetylglucosaminyltransferase activity"/>
    <property type="evidence" value="ECO:0007669"/>
    <property type="project" value="InterPro"/>
</dbReference>
<dbReference type="AlphaFoldDB" id="T1CK98"/>
<dbReference type="CDD" id="cd03785">
    <property type="entry name" value="GT28_MurG"/>
    <property type="match status" value="1"/>
</dbReference>
<dbReference type="PANTHER" id="PTHR21015:SF22">
    <property type="entry name" value="GLYCOSYLTRANSFERASE"/>
    <property type="match status" value="1"/>
</dbReference>
<evidence type="ECO:0000256" key="2">
    <source>
        <dbReference type="ARBA" id="ARBA00022618"/>
    </source>
</evidence>
<dbReference type="GO" id="GO:0005975">
    <property type="term" value="P:carbohydrate metabolic process"/>
    <property type="evidence" value="ECO:0007669"/>
    <property type="project" value="InterPro"/>
</dbReference>
<accession>T1CK98</accession>